<dbReference type="PANTHER" id="PTHR43228:SF1">
    <property type="entry name" value="TWO-COMPONENT RESPONSE REGULATOR ARR22"/>
    <property type="match status" value="1"/>
</dbReference>
<evidence type="ECO:0000313" key="6">
    <source>
        <dbReference type="Proteomes" id="UP001230005"/>
    </source>
</evidence>
<dbReference type="InterPro" id="IPR008327">
    <property type="entry name" value="Sig_transdc_resp-reg_antiterm"/>
</dbReference>
<dbReference type="InterPro" id="IPR001789">
    <property type="entry name" value="Sig_transdc_resp-reg_receiver"/>
</dbReference>
<keyword evidence="6" id="KW-1185">Reference proteome</keyword>
<keyword evidence="1" id="KW-0902">Two-component regulatory system</keyword>
<dbReference type="PROSITE" id="PS50110">
    <property type="entry name" value="RESPONSE_REGULATORY"/>
    <property type="match status" value="1"/>
</dbReference>
<dbReference type="SMART" id="SM00448">
    <property type="entry name" value="REC"/>
    <property type="match status" value="1"/>
</dbReference>
<name>A0ABT9ZNL5_9BACI</name>
<comment type="caution">
    <text evidence="5">The sequence shown here is derived from an EMBL/GenBank/DDBJ whole genome shotgun (WGS) entry which is preliminary data.</text>
</comment>
<accession>A0ABT9ZNL5</accession>
<dbReference type="RefSeq" id="WP_307320700.1">
    <property type="nucleotide sequence ID" value="NZ_JAUSUG010000001.1"/>
</dbReference>
<evidence type="ECO:0000259" key="3">
    <source>
        <dbReference type="PROSITE" id="PS50110"/>
    </source>
</evidence>
<dbReference type="Pfam" id="PF00072">
    <property type="entry name" value="Response_reg"/>
    <property type="match status" value="1"/>
</dbReference>
<reference evidence="5 6" key="1">
    <citation type="submission" date="2023-07" db="EMBL/GenBank/DDBJ databases">
        <title>Genomic Encyclopedia of Type Strains, Phase IV (KMG-IV): sequencing the most valuable type-strain genomes for metagenomic binning, comparative biology and taxonomic classification.</title>
        <authorList>
            <person name="Goeker M."/>
        </authorList>
    </citation>
    <scope>NUCLEOTIDE SEQUENCE [LARGE SCALE GENOMIC DNA]</scope>
    <source>
        <strain evidence="5 6">DSM 9768</strain>
    </source>
</reference>
<dbReference type="EMBL" id="JAUSUG010000001">
    <property type="protein sequence ID" value="MDQ0252827.1"/>
    <property type="molecule type" value="Genomic_DNA"/>
</dbReference>
<dbReference type="Proteomes" id="UP001230005">
    <property type="component" value="Unassembled WGS sequence"/>
</dbReference>
<dbReference type="PIRSF" id="PIRSF036382">
    <property type="entry name" value="RR_antiterm"/>
    <property type="match status" value="1"/>
</dbReference>
<dbReference type="InterPro" id="IPR052048">
    <property type="entry name" value="ST_Response_Regulator"/>
</dbReference>
<dbReference type="PROSITE" id="PS50921">
    <property type="entry name" value="ANTAR"/>
    <property type="match status" value="1"/>
</dbReference>
<feature type="domain" description="ANTAR" evidence="4">
    <location>
        <begin position="126"/>
        <end position="187"/>
    </location>
</feature>
<feature type="modified residue" description="4-aspartylphosphate" evidence="2">
    <location>
        <position position="56"/>
    </location>
</feature>
<dbReference type="CDD" id="cd17536">
    <property type="entry name" value="REC_YesN-like"/>
    <property type="match status" value="1"/>
</dbReference>
<evidence type="ECO:0000313" key="5">
    <source>
        <dbReference type="EMBL" id="MDQ0252827.1"/>
    </source>
</evidence>
<dbReference type="SMART" id="SM01012">
    <property type="entry name" value="ANTAR"/>
    <property type="match status" value="1"/>
</dbReference>
<sequence length="195" mass="22340">MKKKLRVLIAEDEYLCLLGLRANIEELGHVVIAEATDGKSAVELAIKKKPDIVITDINMPILDGLEVIKNINETLFIPSIIVSGYYDENLIKRATEEGVLYYLVKPIDFKDIKIAIEITSARFEEFKRLQDELQDTKKALDARKHIEKAKGILMDRMKLKEPEAMKRLQKMSRDNNQKLVDVAKDLIKADSLFQQ</sequence>
<keyword evidence="2" id="KW-0597">Phosphoprotein</keyword>
<dbReference type="SUPFAM" id="SSF52172">
    <property type="entry name" value="CheY-like"/>
    <property type="match status" value="1"/>
</dbReference>
<dbReference type="Gene3D" id="1.10.10.10">
    <property type="entry name" value="Winged helix-like DNA-binding domain superfamily/Winged helix DNA-binding domain"/>
    <property type="match status" value="1"/>
</dbReference>
<dbReference type="Pfam" id="PF03861">
    <property type="entry name" value="ANTAR"/>
    <property type="match status" value="1"/>
</dbReference>
<evidence type="ECO:0000256" key="1">
    <source>
        <dbReference type="ARBA" id="ARBA00023012"/>
    </source>
</evidence>
<feature type="domain" description="Response regulatory" evidence="3">
    <location>
        <begin position="6"/>
        <end position="120"/>
    </location>
</feature>
<dbReference type="InterPro" id="IPR005561">
    <property type="entry name" value="ANTAR"/>
</dbReference>
<gene>
    <name evidence="5" type="ORF">J2S74_000199</name>
</gene>
<dbReference type="PANTHER" id="PTHR43228">
    <property type="entry name" value="TWO-COMPONENT RESPONSE REGULATOR"/>
    <property type="match status" value="1"/>
</dbReference>
<evidence type="ECO:0000259" key="4">
    <source>
        <dbReference type="PROSITE" id="PS50921"/>
    </source>
</evidence>
<evidence type="ECO:0000256" key="2">
    <source>
        <dbReference type="PROSITE-ProRule" id="PRU00169"/>
    </source>
</evidence>
<dbReference type="InterPro" id="IPR011006">
    <property type="entry name" value="CheY-like_superfamily"/>
</dbReference>
<protein>
    <submittedName>
        <fullName evidence="5">Response regulator NasT</fullName>
    </submittedName>
</protein>
<dbReference type="Gene3D" id="3.40.50.2300">
    <property type="match status" value="1"/>
</dbReference>
<proteinExistence type="predicted"/>
<organism evidence="5 6">
    <name type="scientific">Evansella vedderi</name>
    <dbReference type="NCBI Taxonomy" id="38282"/>
    <lineage>
        <taxon>Bacteria</taxon>
        <taxon>Bacillati</taxon>
        <taxon>Bacillota</taxon>
        <taxon>Bacilli</taxon>
        <taxon>Bacillales</taxon>
        <taxon>Bacillaceae</taxon>
        <taxon>Evansella</taxon>
    </lineage>
</organism>
<dbReference type="InterPro" id="IPR036388">
    <property type="entry name" value="WH-like_DNA-bd_sf"/>
</dbReference>